<reference evidence="2" key="1">
    <citation type="submission" date="2020-06" db="EMBL/GenBank/DDBJ databases">
        <authorList>
            <person name="Li T."/>
            <person name="Hu X."/>
            <person name="Zhang T."/>
            <person name="Song X."/>
            <person name="Zhang H."/>
            <person name="Dai N."/>
            <person name="Sheng W."/>
            <person name="Hou X."/>
            <person name="Wei L."/>
        </authorList>
    </citation>
    <scope>NUCLEOTIDE SEQUENCE</scope>
    <source>
        <strain evidence="2">G01</strain>
        <tissue evidence="2">Leaf</tissue>
    </source>
</reference>
<reference evidence="2" key="2">
    <citation type="journal article" date="2024" name="Plant">
        <title>Genomic evolution and insights into agronomic trait innovations of Sesamum species.</title>
        <authorList>
            <person name="Miao H."/>
            <person name="Wang L."/>
            <person name="Qu L."/>
            <person name="Liu H."/>
            <person name="Sun Y."/>
            <person name="Le M."/>
            <person name="Wang Q."/>
            <person name="Wei S."/>
            <person name="Zheng Y."/>
            <person name="Lin W."/>
            <person name="Duan Y."/>
            <person name="Cao H."/>
            <person name="Xiong S."/>
            <person name="Wang X."/>
            <person name="Wei L."/>
            <person name="Li C."/>
            <person name="Ma Q."/>
            <person name="Ju M."/>
            <person name="Zhao R."/>
            <person name="Li G."/>
            <person name="Mu C."/>
            <person name="Tian Q."/>
            <person name="Mei H."/>
            <person name="Zhang T."/>
            <person name="Gao T."/>
            <person name="Zhang H."/>
        </authorList>
    </citation>
    <scope>NUCLEOTIDE SEQUENCE</scope>
    <source>
        <strain evidence="2">G01</strain>
    </source>
</reference>
<proteinExistence type="predicted"/>
<name>A0AAW2JKT2_9LAMI</name>
<dbReference type="AlphaFoldDB" id="A0AAW2JKT2"/>
<sequence>MFIEGGGDGELNRSLIQFEYLYSIDLNKNLSGGWAPVAAQIWGGDDSMSPPRAHPYSAGGGGREEEAEVWDGGPKTEAEGCR</sequence>
<evidence type="ECO:0000313" key="2">
    <source>
        <dbReference type="EMBL" id="KAL0295035.1"/>
    </source>
</evidence>
<gene>
    <name evidence="2" type="ORF">Sangu_2514200</name>
</gene>
<evidence type="ECO:0000256" key="1">
    <source>
        <dbReference type="SAM" id="MobiDB-lite"/>
    </source>
</evidence>
<feature type="region of interest" description="Disordered" evidence="1">
    <location>
        <begin position="44"/>
        <end position="82"/>
    </location>
</feature>
<comment type="caution">
    <text evidence="2">The sequence shown here is derived from an EMBL/GenBank/DDBJ whole genome shotgun (WGS) entry which is preliminary data.</text>
</comment>
<accession>A0AAW2JKT2</accession>
<dbReference type="EMBL" id="JACGWK010000763">
    <property type="protein sequence ID" value="KAL0295035.1"/>
    <property type="molecule type" value="Genomic_DNA"/>
</dbReference>
<protein>
    <submittedName>
        <fullName evidence="2">Uncharacterized protein</fullName>
    </submittedName>
</protein>
<organism evidence="2">
    <name type="scientific">Sesamum angustifolium</name>
    <dbReference type="NCBI Taxonomy" id="2727405"/>
    <lineage>
        <taxon>Eukaryota</taxon>
        <taxon>Viridiplantae</taxon>
        <taxon>Streptophyta</taxon>
        <taxon>Embryophyta</taxon>
        <taxon>Tracheophyta</taxon>
        <taxon>Spermatophyta</taxon>
        <taxon>Magnoliopsida</taxon>
        <taxon>eudicotyledons</taxon>
        <taxon>Gunneridae</taxon>
        <taxon>Pentapetalae</taxon>
        <taxon>asterids</taxon>
        <taxon>lamiids</taxon>
        <taxon>Lamiales</taxon>
        <taxon>Pedaliaceae</taxon>
        <taxon>Sesamum</taxon>
    </lineage>
</organism>